<protein>
    <submittedName>
        <fullName evidence="4">5-methylthioadenosine/S-adenosylhomocysteine deaminase</fullName>
    </submittedName>
</protein>
<name>A0A1T4JTQ7_9HYPH</name>
<dbReference type="Proteomes" id="UP000190092">
    <property type="component" value="Unassembled WGS sequence"/>
</dbReference>
<dbReference type="RefSeq" id="WP_085932185.1">
    <property type="nucleotide sequence ID" value="NZ_FUWJ01000001.1"/>
</dbReference>
<proteinExistence type="inferred from homology"/>
<evidence type="ECO:0000313" key="5">
    <source>
        <dbReference type="Proteomes" id="UP000190092"/>
    </source>
</evidence>
<accession>A0A1T4JTQ7</accession>
<dbReference type="AlphaFoldDB" id="A0A1T4JTQ7"/>
<keyword evidence="5" id="KW-1185">Reference proteome</keyword>
<dbReference type="Pfam" id="PF01979">
    <property type="entry name" value="Amidohydro_1"/>
    <property type="match status" value="1"/>
</dbReference>
<dbReference type="InterPro" id="IPR050287">
    <property type="entry name" value="MTA/SAH_deaminase"/>
</dbReference>
<dbReference type="SUPFAM" id="SSF51338">
    <property type="entry name" value="Composite domain of metallo-dependent hydrolases"/>
    <property type="match status" value="1"/>
</dbReference>
<dbReference type="Gene3D" id="3.20.20.140">
    <property type="entry name" value="Metal-dependent hydrolases"/>
    <property type="match status" value="1"/>
</dbReference>
<dbReference type="GO" id="GO:0016810">
    <property type="term" value="F:hydrolase activity, acting on carbon-nitrogen (but not peptide) bonds"/>
    <property type="evidence" value="ECO:0007669"/>
    <property type="project" value="InterPro"/>
</dbReference>
<reference evidence="5" key="1">
    <citation type="submission" date="2017-02" db="EMBL/GenBank/DDBJ databases">
        <authorList>
            <person name="Varghese N."/>
            <person name="Submissions S."/>
        </authorList>
    </citation>
    <scope>NUCLEOTIDE SEQUENCE [LARGE SCALE GENOMIC DNA]</scope>
    <source>
        <strain evidence="5">ATCC 27094</strain>
    </source>
</reference>
<gene>
    <name evidence="4" type="ORF">SAMN02745126_00449</name>
</gene>
<dbReference type="PANTHER" id="PTHR43794:SF11">
    <property type="entry name" value="AMIDOHYDROLASE-RELATED DOMAIN-CONTAINING PROTEIN"/>
    <property type="match status" value="1"/>
</dbReference>
<keyword evidence="2" id="KW-0378">Hydrolase</keyword>
<dbReference type="EMBL" id="FUWJ01000001">
    <property type="protein sequence ID" value="SJZ33485.1"/>
    <property type="molecule type" value="Genomic_DNA"/>
</dbReference>
<sequence length="452" mass="48544">MTQEPAPCDLLVGADLILTLDAKGTILHDGAIAVRDRAIVDLGPATEIAQRWRAAESLPGKGRIAMAGLVNVHNHTPLMITRGMIEDIGFAPMYTPGIPQGHWLTEEDAYALSRLGMYELLRAGCTTVVDFYRYPSALARAAAELGLRAVIAGRVHDAEPGALATGKHTYSRSIGEASLRENAELIARWNGHDEGRIRCDWAPHAPDTCSDDLLREVKKLADAHGGNIHTHLSQLPAEITAVKERTGLTPPQLMDKLGLLNDRLIAAHCIHMDRADIELCGKSRMTVAHAPIGNAKGGRIAPIMELKEAGARIALCTDTFSGDMIEAMRWAISMQRINRQGNVLDARTVLDWGTREGAEAIGLGDKVGSLEVGKRADIVLLDSRSPTLAPMVDGYGVLVHSASGRDVDTVIVDGRVVLADGRLTLADGDAIVAEAQSRANALWQRAGRQPIA</sequence>
<comment type="similarity">
    <text evidence="1">Belongs to the metallo-dependent hydrolases superfamily. ATZ/TRZ family.</text>
</comment>
<dbReference type="InterPro" id="IPR011059">
    <property type="entry name" value="Metal-dep_hydrolase_composite"/>
</dbReference>
<evidence type="ECO:0000256" key="2">
    <source>
        <dbReference type="ARBA" id="ARBA00022801"/>
    </source>
</evidence>
<dbReference type="InterPro" id="IPR032466">
    <property type="entry name" value="Metal_Hydrolase"/>
</dbReference>
<dbReference type="SUPFAM" id="SSF51556">
    <property type="entry name" value="Metallo-dependent hydrolases"/>
    <property type="match status" value="1"/>
</dbReference>
<evidence type="ECO:0000313" key="4">
    <source>
        <dbReference type="EMBL" id="SJZ33485.1"/>
    </source>
</evidence>
<dbReference type="PANTHER" id="PTHR43794">
    <property type="entry name" value="AMINOHYDROLASE SSNA-RELATED"/>
    <property type="match status" value="1"/>
</dbReference>
<organism evidence="4 5">
    <name type="scientific">Enhydrobacter aerosaccus</name>
    <dbReference type="NCBI Taxonomy" id="225324"/>
    <lineage>
        <taxon>Bacteria</taxon>
        <taxon>Pseudomonadati</taxon>
        <taxon>Pseudomonadota</taxon>
        <taxon>Alphaproteobacteria</taxon>
        <taxon>Hyphomicrobiales</taxon>
        <taxon>Enhydrobacter</taxon>
    </lineage>
</organism>
<dbReference type="Gene3D" id="2.30.40.10">
    <property type="entry name" value="Urease, subunit C, domain 1"/>
    <property type="match status" value="1"/>
</dbReference>
<dbReference type="InterPro" id="IPR006680">
    <property type="entry name" value="Amidohydro-rel"/>
</dbReference>
<evidence type="ECO:0000256" key="1">
    <source>
        <dbReference type="ARBA" id="ARBA00006745"/>
    </source>
</evidence>
<dbReference type="STRING" id="225324.SAMN02745126_00449"/>
<feature type="domain" description="Amidohydrolase-related" evidence="3">
    <location>
        <begin position="64"/>
        <end position="417"/>
    </location>
</feature>
<dbReference type="OrthoDB" id="9796020at2"/>
<evidence type="ECO:0000259" key="3">
    <source>
        <dbReference type="Pfam" id="PF01979"/>
    </source>
</evidence>